<dbReference type="RefSeq" id="XP_056057340.1">
    <property type="nucleotide sequence ID" value="XM_056196160.1"/>
</dbReference>
<accession>A0A9W8QK21</accession>
<evidence type="ECO:0000313" key="3">
    <source>
        <dbReference type="Proteomes" id="UP001144673"/>
    </source>
</evidence>
<name>A0A9W8QK21_AKAMU</name>
<comment type="caution">
    <text evidence="2">The sequence shown here is derived from an EMBL/GenBank/DDBJ whole genome shotgun (WGS) entry which is preliminary data.</text>
</comment>
<keyword evidence="1" id="KW-1133">Transmembrane helix</keyword>
<dbReference type="EMBL" id="JAJHUN010000005">
    <property type="protein sequence ID" value="KAJ4159341.1"/>
    <property type="molecule type" value="Genomic_DNA"/>
</dbReference>
<dbReference type="Proteomes" id="UP001144673">
    <property type="component" value="Unassembled WGS sequence"/>
</dbReference>
<sequence length="501" mass="55789">MDHPRSGGLRASLRFVSQRILRTTPRFLAQVVVFFVFIYFLATFAPTSLFGNGYEKLLAWSGRLDPSITKSTEDVRVVVFGSQDVLGSAVSDPDSSRTSWTLQLCKELGCTSYRSLVPPGDAKPALTSNHLYETAVDEFLSSVEDADLLESPASDFEFLKTQYPVPTTPDLAAQVEAFLSLPPETKQSRSTIWVFTFGTWEVWNLASLPPATANDVLDGMAKHIFEQAELLYLKALNPRSIAFSNFWADVDPSHMKTLMAADAPKKVDERALETFRILVPKLFDMTLAPLWQTRPVPPYPHTRAEHMRNAIALTRRWNEQIEKHMAEWQKKARSKPDGVEDEHVLSTNDVPASDADVQGFVDALPEDMRPDTGAANVAFAPYPKRMGAHLATEEGMEVLMMNAEMRRSGAQDSAGNGAPTANASLLFTDVWKPCFASAMDRPAEEEKSDVISCDAPDEYLFYDESTFNQRAVDYIVARTANDVLDSLFPPLHQRVFGAAYD</sequence>
<proteinExistence type="predicted"/>
<evidence type="ECO:0000256" key="1">
    <source>
        <dbReference type="SAM" id="Phobius"/>
    </source>
</evidence>
<organism evidence="2 3">
    <name type="scientific">Akanthomyces muscarius</name>
    <name type="common">Entomopathogenic fungus</name>
    <name type="synonym">Lecanicillium muscarium</name>
    <dbReference type="NCBI Taxonomy" id="2231603"/>
    <lineage>
        <taxon>Eukaryota</taxon>
        <taxon>Fungi</taxon>
        <taxon>Dikarya</taxon>
        <taxon>Ascomycota</taxon>
        <taxon>Pezizomycotina</taxon>
        <taxon>Sordariomycetes</taxon>
        <taxon>Hypocreomycetidae</taxon>
        <taxon>Hypocreales</taxon>
        <taxon>Cordycipitaceae</taxon>
        <taxon>Akanthomyces</taxon>
    </lineage>
</organism>
<dbReference type="KEGG" id="amus:LMH87_008246"/>
<dbReference type="GeneID" id="80895405"/>
<keyword evidence="1" id="KW-0812">Transmembrane</keyword>
<evidence type="ECO:0000313" key="2">
    <source>
        <dbReference type="EMBL" id="KAJ4159341.1"/>
    </source>
</evidence>
<keyword evidence="3" id="KW-1185">Reference proteome</keyword>
<protein>
    <submittedName>
        <fullName evidence="2">Uncharacterized protein</fullName>
    </submittedName>
</protein>
<dbReference type="AlphaFoldDB" id="A0A9W8QK21"/>
<gene>
    <name evidence="2" type="ORF">LMH87_008246</name>
</gene>
<keyword evidence="1" id="KW-0472">Membrane</keyword>
<reference evidence="2" key="1">
    <citation type="journal article" date="2023" name="Access Microbiol">
        <title>De-novo genome assembly for Akanthomyces muscarius, a biocontrol agent of insect agricultural pests.</title>
        <authorList>
            <person name="Erdos Z."/>
            <person name="Studholme D.J."/>
            <person name="Raymond B."/>
            <person name="Sharma M."/>
        </authorList>
    </citation>
    <scope>NUCLEOTIDE SEQUENCE</scope>
    <source>
        <strain evidence="2">Ve6</strain>
    </source>
</reference>
<feature type="transmembrane region" description="Helical" evidence="1">
    <location>
        <begin position="27"/>
        <end position="45"/>
    </location>
</feature>